<feature type="region of interest" description="Disordered" evidence="1">
    <location>
        <begin position="97"/>
        <end position="116"/>
    </location>
</feature>
<comment type="caution">
    <text evidence="2">The sequence shown here is derived from an EMBL/GenBank/DDBJ whole genome shotgun (WGS) entry which is preliminary data.</text>
</comment>
<organism evidence="2 3">
    <name type="scientific">Dactylosporangium salmoneum</name>
    <dbReference type="NCBI Taxonomy" id="53361"/>
    <lineage>
        <taxon>Bacteria</taxon>
        <taxon>Bacillati</taxon>
        <taxon>Actinomycetota</taxon>
        <taxon>Actinomycetes</taxon>
        <taxon>Micromonosporales</taxon>
        <taxon>Micromonosporaceae</taxon>
        <taxon>Dactylosporangium</taxon>
    </lineage>
</organism>
<proteinExistence type="predicted"/>
<name>A0ABN3FWU3_9ACTN</name>
<dbReference type="Gene3D" id="3.40.50.1000">
    <property type="entry name" value="HAD superfamily/HAD-like"/>
    <property type="match status" value="1"/>
</dbReference>
<protein>
    <submittedName>
        <fullName evidence="2">Uncharacterized protein</fullName>
    </submittedName>
</protein>
<dbReference type="Proteomes" id="UP001501444">
    <property type="component" value="Unassembled WGS sequence"/>
</dbReference>
<evidence type="ECO:0000256" key="1">
    <source>
        <dbReference type="SAM" id="MobiDB-lite"/>
    </source>
</evidence>
<gene>
    <name evidence="2" type="ORF">GCM10010170_021440</name>
</gene>
<evidence type="ECO:0000313" key="2">
    <source>
        <dbReference type="EMBL" id="GAA2339390.1"/>
    </source>
</evidence>
<reference evidence="2 3" key="1">
    <citation type="journal article" date="2019" name="Int. J. Syst. Evol. Microbiol.">
        <title>The Global Catalogue of Microorganisms (GCM) 10K type strain sequencing project: providing services to taxonomists for standard genome sequencing and annotation.</title>
        <authorList>
            <consortium name="The Broad Institute Genomics Platform"/>
            <consortium name="The Broad Institute Genome Sequencing Center for Infectious Disease"/>
            <person name="Wu L."/>
            <person name="Ma J."/>
        </authorList>
    </citation>
    <scope>NUCLEOTIDE SEQUENCE [LARGE SCALE GENOMIC DNA]</scope>
    <source>
        <strain evidence="2 3">JCM 3272</strain>
    </source>
</reference>
<dbReference type="SUPFAM" id="SSF56784">
    <property type="entry name" value="HAD-like"/>
    <property type="match status" value="1"/>
</dbReference>
<accession>A0ABN3FWU3</accession>
<dbReference type="InterPro" id="IPR023214">
    <property type="entry name" value="HAD_sf"/>
</dbReference>
<dbReference type="InterPro" id="IPR036412">
    <property type="entry name" value="HAD-like_sf"/>
</dbReference>
<dbReference type="EMBL" id="BAAARV010000019">
    <property type="protein sequence ID" value="GAA2339390.1"/>
    <property type="molecule type" value="Genomic_DNA"/>
</dbReference>
<keyword evidence="3" id="KW-1185">Reference proteome</keyword>
<evidence type="ECO:0000313" key="3">
    <source>
        <dbReference type="Proteomes" id="UP001501444"/>
    </source>
</evidence>
<sequence length="116" mass="11579">MVSTITDAAATTHTSHWPRSRLTCPVRKSSSDCLAGRGIAVKIVTGDNATVAVKVCQDLGLPVAGALTGTGIDRLDDAAFAAAIPATTVFARVSPGAQVASGPPAAGGDRRGGVPR</sequence>